<proteinExistence type="predicted"/>
<accession>A0A4Y8WQ73</accession>
<keyword evidence="2" id="KW-1185">Reference proteome</keyword>
<dbReference type="EMBL" id="SPNC01000045">
    <property type="protein sequence ID" value="TFH95580.1"/>
    <property type="molecule type" value="Genomic_DNA"/>
</dbReference>
<evidence type="ECO:0008006" key="3">
    <source>
        <dbReference type="Google" id="ProtNLM"/>
    </source>
</evidence>
<dbReference type="AlphaFoldDB" id="A0A4Y8WQ73"/>
<dbReference type="STRING" id="1122973.GCA_000379925_02088"/>
<dbReference type="RefSeq" id="WP_134849378.1">
    <property type="nucleotide sequence ID" value="NZ_CP197400.1"/>
</dbReference>
<evidence type="ECO:0000313" key="1">
    <source>
        <dbReference type="EMBL" id="TFH95580.1"/>
    </source>
</evidence>
<dbReference type="OrthoDB" id="1027344at2"/>
<comment type="caution">
    <text evidence="1">The sequence shown here is derived from an EMBL/GenBank/DDBJ whole genome shotgun (WGS) entry which is preliminary data.</text>
</comment>
<reference evidence="1 2" key="1">
    <citation type="submission" date="2019-03" db="EMBL/GenBank/DDBJ databases">
        <title>Porphyromonas levii Isolated from the Uterus of Dairy Cows.</title>
        <authorList>
            <person name="Francis A.M."/>
        </authorList>
    </citation>
    <scope>NUCLEOTIDE SEQUENCE [LARGE SCALE GENOMIC DNA]</scope>
    <source>
        <strain evidence="1 2">AF5678</strain>
    </source>
</reference>
<name>A0A4Y8WQ73_9PORP</name>
<protein>
    <recommendedName>
        <fullName evidence="3">DUF4157 domain-containing protein</fullName>
    </recommendedName>
</protein>
<organism evidence="1 2">
    <name type="scientific">Porphyromonas levii</name>
    <dbReference type="NCBI Taxonomy" id="28114"/>
    <lineage>
        <taxon>Bacteria</taxon>
        <taxon>Pseudomonadati</taxon>
        <taxon>Bacteroidota</taxon>
        <taxon>Bacteroidia</taxon>
        <taxon>Bacteroidales</taxon>
        <taxon>Porphyromonadaceae</taxon>
        <taxon>Porphyromonas</taxon>
    </lineage>
</organism>
<gene>
    <name evidence="1" type="ORF">E4P47_04190</name>
</gene>
<dbReference type="GeneID" id="66797497"/>
<dbReference type="Proteomes" id="UP000297225">
    <property type="component" value="Unassembled WGS sequence"/>
</dbReference>
<evidence type="ECO:0000313" key="2">
    <source>
        <dbReference type="Proteomes" id="UP000297225"/>
    </source>
</evidence>
<sequence length="106" mass="12984">MKILENRFIPFDGFLCLNFFGIILVRKGWKHAVGAVDINHERIHTAQMKEMGYILFYVWYFIEWLVRLPFKGNAYRNISFEREAYLHQSDLDYLNRRKHYAWWGHL</sequence>